<evidence type="ECO:0000313" key="3">
    <source>
        <dbReference type="EMBL" id="RNM17340.1"/>
    </source>
</evidence>
<dbReference type="Gene3D" id="3.90.550.10">
    <property type="entry name" value="Spore Coat Polysaccharide Biosynthesis Protein SpsA, Chain A"/>
    <property type="match status" value="1"/>
</dbReference>
<gene>
    <name evidence="3" type="ORF">EFL26_00690</name>
</gene>
<dbReference type="InterPro" id="IPR029044">
    <property type="entry name" value="Nucleotide-diphossugar_trans"/>
</dbReference>
<dbReference type="GO" id="GO:0016301">
    <property type="term" value="F:kinase activity"/>
    <property type="evidence" value="ECO:0007669"/>
    <property type="project" value="UniProtKB-KW"/>
</dbReference>
<keyword evidence="1" id="KW-0808">Transferase</keyword>
<proteinExistence type="predicted"/>
<dbReference type="InterPro" id="IPR050088">
    <property type="entry name" value="IspD/TarI_cytidylyltransf_bact"/>
</dbReference>
<dbReference type="PANTHER" id="PTHR32125">
    <property type="entry name" value="2-C-METHYL-D-ERYTHRITOL 4-PHOSPHATE CYTIDYLYLTRANSFERASE, CHLOROPLASTIC"/>
    <property type="match status" value="1"/>
</dbReference>
<evidence type="ECO:0000313" key="4">
    <source>
        <dbReference type="Proteomes" id="UP000279994"/>
    </source>
</evidence>
<accession>A0A3N0GYW7</accession>
<organism evidence="3 4">
    <name type="scientific">Nocardioides pocheonensis</name>
    <dbReference type="NCBI Taxonomy" id="661485"/>
    <lineage>
        <taxon>Bacteria</taxon>
        <taxon>Bacillati</taxon>
        <taxon>Actinomycetota</taxon>
        <taxon>Actinomycetes</taxon>
        <taxon>Propionibacteriales</taxon>
        <taxon>Nocardioidaceae</taxon>
        <taxon>Nocardioides</taxon>
    </lineage>
</organism>
<dbReference type="RefSeq" id="WP_123220961.1">
    <property type="nucleotide sequence ID" value="NZ_RJSF01000003.1"/>
</dbReference>
<evidence type="ECO:0000256" key="1">
    <source>
        <dbReference type="ARBA" id="ARBA00022679"/>
    </source>
</evidence>
<evidence type="ECO:0000256" key="2">
    <source>
        <dbReference type="ARBA" id="ARBA00022695"/>
    </source>
</evidence>
<dbReference type="GO" id="GO:0050518">
    <property type="term" value="F:2-C-methyl-D-erythritol 4-phosphate cytidylyltransferase activity"/>
    <property type="evidence" value="ECO:0007669"/>
    <property type="project" value="TreeGrafter"/>
</dbReference>
<comment type="caution">
    <text evidence="3">The sequence shown here is derived from an EMBL/GenBank/DDBJ whole genome shotgun (WGS) entry which is preliminary data.</text>
</comment>
<dbReference type="EMBL" id="RJSF01000003">
    <property type="protein sequence ID" value="RNM17340.1"/>
    <property type="molecule type" value="Genomic_DNA"/>
</dbReference>
<keyword evidence="4" id="KW-1185">Reference proteome</keyword>
<name>A0A3N0GYW7_9ACTN</name>
<dbReference type="Proteomes" id="UP000279994">
    <property type="component" value="Unassembled WGS sequence"/>
</dbReference>
<reference evidence="3 4" key="1">
    <citation type="submission" date="2018-11" db="EMBL/GenBank/DDBJ databases">
        <authorList>
            <person name="Li F."/>
        </authorList>
    </citation>
    <scope>NUCLEOTIDE SEQUENCE [LARGE SCALE GENOMIC DNA]</scope>
    <source>
        <strain evidence="3 4">Gsoil 818</strain>
    </source>
</reference>
<protein>
    <submittedName>
        <fullName evidence="3">4-diphosphocytidyl-2C-methyl-D-erythritol kinase</fullName>
    </submittedName>
</protein>
<dbReference type="PANTHER" id="PTHR32125:SF4">
    <property type="entry name" value="2-C-METHYL-D-ERYTHRITOL 4-PHOSPHATE CYTIDYLYLTRANSFERASE, CHLOROPLASTIC"/>
    <property type="match status" value="1"/>
</dbReference>
<dbReference type="OrthoDB" id="9802561at2"/>
<keyword evidence="3" id="KW-0418">Kinase</keyword>
<dbReference type="InterPro" id="IPR034683">
    <property type="entry name" value="IspD/TarI"/>
</dbReference>
<keyword evidence="2" id="KW-0548">Nucleotidyltransferase</keyword>
<dbReference type="SUPFAM" id="SSF53448">
    <property type="entry name" value="Nucleotide-diphospho-sugar transferases"/>
    <property type="match status" value="1"/>
</dbReference>
<sequence length="232" mass="24373">MTARSAIVLLAAGSGRRVGAERNKVLLPLDGVPVLAHSVRTALAVDGAHRVVVVVREEDHAEVSEALAPYLGPHDVWLVVGGEERHDSEYQALRALRPDIESGEIDVVAIHDAARPLATAALFRAVVDVAATQGAAVPAVPAGRLSNADGSLAPDDLVAVQTPQAFEARALLAAYDDAAADGFRGTDTAACLEQYAETTVHSVPGERRNLKITFAEDLRLAEELLALEASGR</sequence>
<dbReference type="AlphaFoldDB" id="A0A3N0GYW7"/>
<dbReference type="Pfam" id="PF01128">
    <property type="entry name" value="IspD"/>
    <property type="match status" value="1"/>
</dbReference>